<dbReference type="Proteomes" id="UP000627838">
    <property type="component" value="Unassembled WGS sequence"/>
</dbReference>
<reference evidence="1 2" key="1">
    <citation type="submission" date="2020-10" db="EMBL/GenBank/DDBJ databases">
        <title>Sequencing the genomes of 1000 actinobacteria strains.</title>
        <authorList>
            <person name="Klenk H.-P."/>
        </authorList>
    </citation>
    <scope>NUCLEOTIDE SEQUENCE [LARGE SCALE GENOMIC DNA]</scope>
    <source>
        <strain evidence="1 2">DSM 46744</strain>
    </source>
</reference>
<dbReference type="EMBL" id="JADBDZ010000001">
    <property type="protein sequence ID" value="MBE1533213.1"/>
    <property type="molecule type" value="Genomic_DNA"/>
</dbReference>
<comment type="caution">
    <text evidence="1">The sequence shown here is derived from an EMBL/GenBank/DDBJ whole genome shotgun (WGS) entry which is preliminary data.</text>
</comment>
<proteinExistence type="predicted"/>
<organism evidence="1 2">
    <name type="scientific">Actinomadura algeriensis</name>
    <dbReference type="NCBI Taxonomy" id="1679523"/>
    <lineage>
        <taxon>Bacteria</taxon>
        <taxon>Bacillati</taxon>
        <taxon>Actinomycetota</taxon>
        <taxon>Actinomycetes</taxon>
        <taxon>Streptosporangiales</taxon>
        <taxon>Thermomonosporaceae</taxon>
        <taxon>Actinomadura</taxon>
    </lineage>
</organism>
<dbReference type="RefSeq" id="WP_192759798.1">
    <property type="nucleotide sequence ID" value="NZ_JADBDZ010000001.1"/>
</dbReference>
<name>A0ABR9JRL9_9ACTN</name>
<sequence length="208" mass="22594">MVPEFNVESYVDYDPARLREITAEDVATYPGPGYNQEYEPLVDVSWADARATLEIERAALDRAGKAEDAAGFEDILEAVADEAYEEEDNAFAWCVQGLDLGVAGLAMALVAAGGATYTSCRGRAPGSIHLQEHPLVGVVLDAPRAALVAEFVLAAGCCLYMDRDGHLAVGAPTVEHCHRLAKLIVEKSELFDRFPPQSWREGLEELLE</sequence>
<evidence type="ECO:0000313" key="1">
    <source>
        <dbReference type="EMBL" id="MBE1533213.1"/>
    </source>
</evidence>
<keyword evidence="2" id="KW-1185">Reference proteome</keyword>
<accession>A0ABR9JRL9</accession>
<evidence type="ECO:0008006" key="3">
    <source>
        <dbReference type="Google" id="ProtNLM"/>
    </source>
</evidence>
<evidence type="ECO:0000313" key="2">
    <source>
        <dbReference type="Proteomes" id="UP000627838"/>
    </source>
</evidence>
<gene>
    <name evidence="1" type="ORF">H4W34_003046</name>
</gene>
<protein>
    <recommendedName>
        <fullName evidence="3">SUKH-4 immunity protein of toxin-antitoxin system</fullName>
    </recommendedName>
</protein>